<protein>
    <recommendedName>
        <fullName evidence="3">Transposase</fullName>
    </recommendedName>
</protein>
<evidence type="ECO:0000313" key="1">
    <source>
        <dbReference type="EMBL" id="BET38131.1"/>
    </source>
</evidence>
<name>A0ABM8JLG7_9MOLU</name>
<dbReference type="EMBL" id="AP028955">
    <property type="protein sequence ID" value="BET38131.1"/>
    <property type="molecule type" value="Genomic_DNA"/>
</dbReference>
<gene>
    <name evidence="1" type="ORF">SAP269_07200</name>
</gene>
<proteinExistence type="predicted"/>
<evidence type="ECO:0000313" key="2">
    <source>
        <dbReference type="Proteomes" id="UP001473424"/>
    </source>
</evidence>
<dbReference type="RefSeq" id="WP_353306837.1">
    <property type="nucleotide sequence ID" value="NZ_AP028955.1"/>
</dbReference>
<sequence length="49" mass="5827">MGYKGIQNIYKNTILPIKKTKNKKLTKQEKSTIKLFQKLELKLNMFLLD</sequence>
<accession>A0ABM8JLG7</accession>
<dbReference type="Proteomes" id="UP001473424">
    <property type="component" value="Chromosome"/>
</dbReference>
<evidence type="ECO:0008006" key="3">
    <source>
        <dbReference type="Google" id="ProtNLM"/>
    </source>
</evidence>
<organism evidence="1 2">
    <name type="scientific">Spiroplasma ixodetis</name>
    <dbReference type="NCBI Taxonomy" id="2141"/>
    <lineage>
        <taxon>Bacteria</taxon>
        <taxon>Bacillati</taxon>
        <taxon>Mycoplasmatota</taxon>
        <taxon>Mollicutes</taxon>
        <taxon>Entomoplasmatales</taxon>
        <taxon>Spiroplasmataceae</taxon>
        <taxon>Spiroplasma</taxon>
    </lineage>
</organism>
<reference evidence="2" key="1">
    <citation type="journal article" date="2024" name="FEMS Microbiol. Lett.">
        <title>Genomic insights into Spiroplasma endosymbionts that induce male-killing and protective phenotypes in the pea aphid.</title>
        <authorList>
            <person name="Arai H."/>
            <person name="Legeai F."/>
            <person name="Kageyama D."/>
            <person name="Sugio A."/>
            <person name="Simon J.C."/>
        </authorList>
    </citation>
    <scope>NUCLEOTIDE SEQUENCE [LARGE SCALE GENOMIC DNA]</scope>
    <source>
        <strain evidence="2">sAp269</strain>
    </source>
</reference>
<keyword evidence="2" id="KW-1185">Reference proteome</keyword>